<evidence type="ECO:0000259" key="7">
    <source>
        <dbReference type="PROSITE" id="PS50011"/>
    </source>
</evidence>
<dbReference type="InterPro" id="IPR019931">
    <property type="entry name" value="LPXTG_anchor"/>
</dbReference>
<dbReference type="PROSITE" id="PS50847">
    <property type="entry name" value="GRAM_POS_ANCHORING"/>
    <property type="match status" value="1"/>
</dbReference>
<dbReference type="SUPFAM" id="SSF56112">
    <property type="entry name" value="Protein kinase-like (PK-like)"/>
    <property type="match status" value="1"/>
</dbReference>
<feature type="chain" id="PRO_5034396354" description="Protein kinase domain-containing protein" evidence="6">
    <location>
        <begin position="24"/>
        <end position="1184"/>
    </location>
</feature>
<feature type="domain" description="Protein kinase" evidence="7">
    <location>
        <begin position="826"/>
        <end position="1181"/>
    </location>
</feature>
<feature type="compositionally biased region" description="Polar residues" evidence="4">
    <location>
        <begin position="782"/>
        <end position="792"/>
    </location>
</feature>
<feature type="compositionally biased region" description="Low complexity" evidence="4">
    <location>
        <begin position="761"/>
        <end position="776"/>
    </location>
</feature>
<evidence type="ECO:0000256" key="3">
    <source>
        <dbReference type="ARBA" id="ARBA00022737"/>
    </source>
</evidence>
<dbReference type="Pfam" id="PF00069">
    <property type="entry name" value="Pkinase"/>
    <property type="match status" value="1"/>
</dbReference>
<name>A0A8H7VM23_9FUNG</name>
<evidence type="ECO:0000313" key="9">
    <source>
        <dbReference type="EMBL" id="KAG2219609.1"/>
    </source>
</evidence>
<keyword evidence="2" id="KW-0964">Secreted</keyword>
<dbReference type="OrthoDB" id="45365at2759"/>
<dbReference type="SMART" id="SM00220">
    <property type="entry name" value="S_TKc"/>
    <property type="match status" value="1"/>
</dbReference>
<evidence type="ECO:0000256" key="4">
    <source>
        <dbReference type="SAM" id="MobiDB-lite"/>
    </source>
</evidence>
<organism evidence="9 10">
    <name type="scientific">Circinella minor</name>
    <dbReference type="NCBI Taxonomy" id="1195481"/>
    <lineage>
        <taxon>Eukaryota</taxon>
        <taxon>Fungi</taxon>
        <taxon>Fungi incertae sedis</taxon>
        <taxon>Mucoromycota</taxon>
        <taxon>Mucoromycotina</taxon>
        <taxon>Mucoromycetes</taxon>
        <taxon>Mucorales</taxon>
        <taxon>Lichtheimiaceae</taxon>
        <taxon>Circinella</taxon>
    </lineage>
</organism>
<dbReference type="SUPFAM" id="SSF50965">
    <property type="entry name" value="Galactose oxidase, central domain"/>
    <property type="match status" value="1"/>
</dbReference>
<feature type="compositionally biased region" description="Polar residues" evidence="4">
    <location>
        <begin position="652"/>
        <end position="662"/>
    </location>
</feature>
<dbReference type="Gene3D" id="1.10.510.10">
    <property type="entry name" value="Transferase(Phosphotransferase) domain 1"/>
    <property type="match status" value="1"/>
</dbReference>
<feature type="compositionally biased region" description="Polar residues" evidence="4">
    <location>
        <begin position="542"/>
        <end position="558"/>
    </location>
</feature>
<dbReference type="CDD" id="cd00180">
    <property type="entry name" value="PKc"/>
    <property type="match status" value="1"/>
</dbReference>
<feature type="compositionally biased region" description="Low complexity" evidence="4">
    <location>
        <begin position="820"/>
        <end position="830"/>
    </location>
</feature>
<dbReference type="Gene3D" id="2.120.10.80">
    <property type="entry name" value="Kelch-type beta propeller"/>
    <property type="match status" value="2"/>
</dbReference>
<evidence type="ECO:0000256" key="5">
    <source>
        <dbReference type="SAM" id="Phobius"/>
    </source>
</evidence>
<keyword evidence="5" id="KW-1133">Transmembrane helix</keyword>
<feature type="region of interest" description="Disordered" evidence="4">
    <location>
        <begin position="407"/>
        <end position="448"/>
    </location>
</feature>
<evidence type="ECO:0008006" key="11">
    <source>
        <dbReference type="Google" id="ProtNLM"/>
    </source>
</evidence>
<evidence type="ECO:0000256" key="2">
    <source>
        <dbReference type="ARBA" id="ARBA00022525"/>
    </source>
</evidence>
<feature type="compositionally biased region" description="Low complexity" evidence="4">
    <location>
        <begin position="798"/>
        <end position="807"/>
    </location>
</feature>
<feature type="region of interest" description="Disordered" evidence="4">
    <location>
        <begin position="761"/>
        <end position="839"/>
    </location>
</feature>
<feature type="compositionally biased region" description="Basic and acidic residues" evidence="4">
    <location>
        <begin position="637"/>
        <end position="647"/>
    </location>
</feature>
<feature type="domain" description="Gram-positive cocci surface proteins LPxTG" evidence="8">
    <location>
        <begin position="356"/>
        <end position="411"/>
    </location>
</feature>
<feature type="compositionally biased region" description="Basic and acidic residues" evidence="4">
    <location>
        <begin position="959"/>
        <end position="968"/>
    </location>
</feature>
<dbReference type="PANTHER" id="PTHR46093">
    <property type="entry name" value="ACYL-COA-BINDING DOMAIN-CONTAINING PROTEIN 5"/>
    <property type="match status" value="1"/>
</dbReference>
<keyword evidence="3" id="KW-0677">Repeat</keyword>
<feature type="compositionally biased region" description="Polar residues" evidence="4">
    <location>
        <begin position="509"/>
        <end position="524"/>
    </location>
</feature>
<keyword evidence="6" id="KW-0732">Signal</keyword>
<dbReference type="InterPro" id="IPR015915">
    <property type="entry name" value="Kelch-typ_b-propeller"/>
</dbReference>
<keyword evidence="5" id="KW-0472">Membrane</keyword>
<comment type="caution">
    <text evidence="9">The sequence shown here is derived from an EMBL/GenBank/DDBJ whole genome shotgun (WGS) entry which is preliminary data.</text>
</comment>
<feature type="signal peptide" evidence="6">
    <location>
        <begin position="1"/>
        <end position="23"/>
    </location>
</feature>
<evidence type="ECO:0000313" key="10">
    <source>
        <dbReference type="Proteomes" id="UP000646827"/>
    </source>
</evidence>
<keyword evidence="5" id="KW-0812">Transmembrane</keyword>
<feature type="region of interest" description="Disordered" evidence="4">
    <location>
        <begin position="932"/>
        <end position="968"/>
    </location>
</feature>
<evidence type="ECO:0000259" key="8">
    <source>
        <dbReference type="PROSITE" id="PS50847"/>
    </source>
</evidence>
<dbReference type="PANTHER" id="PTHR46093:SF18">
    <property type="entry name" value="FIBRONECTIN TYPE-III DOMAIN-CONTAINING PROTEIN"/>
    <property type="match status" value="1"/>
</dbReference>
<feature type="transmembrane region" description="Helical" evidence="5">
    <location>
        <begin position="379"/>
        <end position="401"/>
    </location>
</feature>
<feature type="region of interest" description="Disordered" evidence="4">
    <location>
        <begin position="637"/>
        <end position="665"/>
    </location>
</feature>
<dbReference type="InterPro" id="IPR011009">
    <property type="entry name" value="Kinase-like_dom_sf"/>
</dbReference>
<feature type="compositionally biased region" description="Basic and acidic residues" evidence="4">
    <location>
        <begin position="409"/>
        <end position="421"/>
    </location>
</feature>
<dbReference type="InterPro" id="IPR011043">
    <property type="entry name" value="Gal_Oxase/kelch_b-propeller"/>
</dbReference>
<protein>
    <recommendedName>
        <fullName evidence="11">Protein kinase domain-containing protein</fullName>
    </recommendedName>
</protein>
<dbReference type="PROSITE" id="PS50011">
    <property type="entry name" value="PROTEIN_KINASE_DOM"/>
    <property type="match status" value="1"/>
</dbReference>
<keyword evidence="1" id="KW-0880">Kelch repeat</keyword>
<dbReference type="EMBL" id="JAEPRB010000171">
    <property type="protein sequence ID" value="KAG2219609.1"/>
    <property type="molecule type" value="Genomic_DNA"/>
</dbReference>
<evidence type="ECO:0000256" key="1">
    <source>
        <dbReference type="ARBA" id="ARBA00022441"/>
    </source>
</evidence>
<accession>A0A8H7VM23</accession>
<dbReference type="Pfam" id="PF24681">
    <property type="entry name" value="Kelch_KLHDC2_KLHL20_DRC7"/>
    <property type="match status" value="1"/>
</dbReference>
<dbReference type="Proteomes" id="UP000646827">
    <property type="component" value="Unassembled WGS sequence"/>
</dbReference>
<sequence length="1184" mass="129636">MFRRHPVVLWWTFLALLNGIVNAQLGDVQTDVKWKAGHAAAFLNPYVILYGGSEDTSKSYNDQVQGSNSVWVWNSSNGSWYNFAHQQDMLPQVYIGATTLPSSGQMIVVAGNTTQGGSSGMLQKFDINSWSWSFPSSSTSSPERTAQFAITTVNNTVYTYGGTSVDANGYPQANAVQNSLYTLDANSFAWTSGSNGQAITGHSTCYVPSCNCLIVFGGTSTGNGGAATANIVIYDLGTRAWNLQVSVSSSSSGPPGARRLHTANCMQDKMIVYGGGTAQPFDSDVWVLDASKYPTLTWERKDMSNKDQGPGTRMGHTAVLDDAHGKVYIYGGWGSSATGDSNMYALDTQAWSWTRIPTTGINQQHGDDNTSEDNNIGTIVGAVVGSVGGLLLIAAILFFLWRRRRNQRRKQEDDRSEKTDDVQYYNNHPHYWTQDGQSDGGGGGYPRASYDMMDSPTNLNGGVYMNGRKRASKAMTGTLSYRDSMMGVRSELGDTDRVMTGVLEELASPTDSGSDQATYSNGTRSFRDSRHASKQLLIPSSELRSAQTPNEVISQKPNEFSMPASRFAANATGAGIPIEHYNPQSPASITATVGAGAPLSSSMEVLRSIQTNNTTGATTGDDNETNDGRVIVTHATHDGTTARKSQDDDNGESVSFQAQSATGPIRYIPPSSQQFSLATTTTASVATHGNNDGRNIPLTHHQYPSSNMSSVPVARPITPDPEDQNNRTSIQRYQPMGGEGQENIYDSVSPLEMLAALGRIENNNSNNNNSNSNNENGKATEEQSSTMASSGNGAVPLTASTSTPSSSNVTEYTSRETDNSVSKRPYSSSSPLANNSKDLTTEQQNRFTALNPLISMLPRRYQIDRTTPPIIGPMNSVLFIDKADKDDQHTNVVIKSFGRREAWERECRTLIKLKSSHVAELLEVLTIQDESRTPLPRRSSNADQDNSNDDDYDLSTLPDEPRNDDDDKIKYATVLERLDETLSTAIRRARSEKHTWTREKTRAIARNVVECLAWCHSRDIAFCDLKPSNIMHRTGEPWKLIDFEASRTIGEECVGVITPRYCPPEVARATTYGLEGANGVVATPSVDLWALGCCIYELETKHALFASSIKDETILHFVSHPSPSTPILNNGLRWNEHKELYIPNLERKVPDSRTRQIIKMLLSRDPMKRGNASELLEHPYFQNK</sequence>
<gene>
    <name evidence="9" type="ORF">INT45_011334</name>
</gene>
<reference evidence="9 10" key="1">
    <citation type="submission" date="2020-12" db="EMBL/GenBank/DDBJ databases">
        <title>Metabolic potential, ecology and presence of endohyphal bacteria is reflected in genomic diversity of Mucoromycotina.</title>
        <authorList>
            <person name="Muszewska A."/>
            <person name="Okrasinska A."/>
            <person name="Steczkiewicz K."/>
            <person name="Drgas O."/>
            <person name="Orlowska M."/>
            <person name="Perlinska-Lenart U."/>
            <person name="Aleksandrzak-Piekarczyk T."/>
            <person name="Szatraj K."/>
            <person name="Zielenkiewicz U."/>
            <person name="Pilsyk S."/>
            <person name="Malc E."/>
            <person name="Mieczkowski P."/>
            <person name="Kruszewska J.S."/>
            <person name="Biernat P."/>
            <person name="Pawlowska J."/>
        </authorList>
    </citation>
    <scope>NUCLEOTIDE SEQUENCE [LARGE SCALE GENOMIC DNA]</scope>
    <source>
        <strain evidence="9 10">CBS 142.35</strain>
    </source>
</reference>
<dbReference type="GO" id="GO:0004672">
    <property type="term" value="F:protein kinase activity"/>
    <property type="evidence" value="ECO:0007669"/>
    <property type="project" value="InterPro"/>
</dbReference>
<keyword evidence="10" id="KW-1185">Reference proteome</keyword>
<dbReference type="InterPro" id="IPR000719">
    <property type="entry name" value="Prot_kinase_dom"/>
</dbReference>
<feature type="region of interest" description="Disordered" evidence="4">
    <location>
        <begin position="703"/>
        <end position="744"/>
    </location>
</feature>
<feature type="region of interest" description="Disordered" evidence="4">
    <location>
        <begin position="507"/>
        <end position="559"/>
    </location>
</feature>
<proteinExistence type="predicted"/>
<evidence type="ECO:0000256" key="6">
    <source>
        <dbReference type="SAM" id="SignalP"/>
    </source>
</evidence>
<dbReference type="AlphaFoldDB" id="A0A8H7VM23"/>
<dbReference type="GO" id="GO:0005524">
    <property type="term" value="F:ATP binding"/>
    <property type="evidence" value="ECO:0007669"/>
    <property type="project" value="InterPro"/>
</dbReference>